<dbReference type="EMBL" id="SZYD01000006">
    <property type="protein sequence ID" value="KAD5960741.1"/>
    <property type="molecule type" value="Genomic_DNA"/>
</dbReference>
<name>A0A5N6P4V5_9ASTR</name>
<dbReference type="AlphaFoldDB" id="A0A5N6P4V5"/>
<proteinExistence type="predicted"/>
<keyword evidence="2" id="KW-1185">Reference proteome</keyword>
<evidence type="ECO:0000313" key="1">
    <source>
        <dbReference type="EMBL" id="KAD5960741.1"/>
    </source>
</evidence>
<sequence>MIGRLVSRRLSENSNSLTWASRTAKAQPEAHRVPRWIPGKAPMDTSSSYEPEYAPIDLDLLQARVFALEQISKKKDQLIENLRSSYLTLVEHNKSQRKYI</sequence>
<protein>
    <submittedName>
        <fullName evidence="1">Uncharacterized protein</fullName>
    </submittedName>
</protein>
<gene>
    <name evidence="1" type="ORF">E3N88_12213</name>
</gene>
<reference evidence="1 2" key="1">
    <citation type="submission" date="2019-05" db="EMBL/GenBank/DDBJ databases">
        <title>Mikania micrantha, genome provides insights into the molecular mechanism of rapid growth.</title>
        <authorList>
            <person name="Liu B."/>
        </authorList>
    </citation>
    <scope>NUCLEOTIDE SEQUENCE [LARGE SCALE GENOMIC DNA]</scope>
    <source>
        <strain evidence="1">NLD-2019</strain>
        <tissue evidence="1">Leaf</tissue>
    </source>
</reference>
<dbReference type="Proteomes" id="UP000326396">
    <property type="component" value="Linkage Group LG14"/>
</dbReference>
<comment type="caution">
    <text evidence="1">The sequence shown here is derived from an EMBL/GenBank/DDBJ whole genome shotgun (WGS) entry which is preliminary data.</text>
</comment>
<accession>A0A5N6P4V5</accession>
<organism evidence="1 2">
    <name type="scientific">Mikania micrantha</name>
    <name type="common">bitter vine</name>
    <dbReference type="NCBI Taxonomy" id="192012"/>
    <lineage>
        <taxon>Eukaryota</taxon>
        <taxon>Viridiplantae</taxon>
        <taxon>Streptophyta</taxon>
        <taxon>Embryophyta</taxon>
        <taxon>Tracheophyta</taxon>
        <taxon>Spermatophyta</taxon>
        <taxon>Magnoliopsida</taxon>
        <taxon>eudicotyledons</taxon>
        <taxon>Gunneridae</taxon>
        <taxon>Pentapetalae</taxon>
        <taxon>asterids</taxon>
        <taxon>campanulids</taxon>
        <taxon>Asterales</taxon>
        <taxon>Asteraceae</taxon>
        <taxon>Asteroideae</taxon>
        <taxon>Heliantheae alliance</taxon>
        <taxon>Eupatorieae</taxon>
        <taxon>Mikania</taxon>
    </lineage>
</organism>
<evidence type="ECO:0000313" key="2">
    <source>
        <dbReference type="Proteomes" id="UP000326396"/>
    </source>
</evidence>